<feature type="active site" description="Proton acceptor" evidence="4">
    <location>
        <position position="130"/>
    </location>
</feature>
<sequence>MDSVNTELAGLEQVIKRLQQAKRVLFITGAGISADSGLPTYRGIGGLYNDQHTDEGMPIEVALSGEVMRRTPGVTWKYLAQIEAACRAARPNAAHEAIAHLQQHCPVTVLTQNIDGFHHRAGSEDVIEIHGNLFDLYCPRCGHEETVADYSGLTELPPPCPQCSHWLRPRVVLFNEMLPEKALAHLYATTEEGYDVVFSIGTTSVFPYIAHPFVRARHIGALSVEINPAETQVSDSAHLRWRCGAATALTCLMTGLKM</sequence>
<keyword evidence="3" id="KW-0520">NAD</keyword>
<keyword evidence="7" id="KW-1185">Reference proteome</keyword>
<dbReference type="STRING" id="83765.SAMN05660284_00383"/>
<dbReference type="Gene3D" id="3.30.1600.10">
    <property type="entry name" value="SIR2/SIRT2 'Small Domain"/>
    <property type="match status" value="1"/>
</dbReference>
<dbReference type="InterPro" id="IPR050134">
    <property type="entry name" value="NAD-dep_sirtuin_deacylases"/>
</dbReference>
<feature type="binding site" evidence="4">
    <location>
        <position position="138"/>
    </location>
    <ligand>
        <name>Zn(2+)</name>
        <dbReference type="ChEBI" id="CHEBI:29105"/>
    </ligand>
</feature>
<evidence type="ECO:0000256" key="2">
    <source>
        <dbReference type="ARBA" id="ARBA00022679"/>
    </source>
</evidence>
<proteinExistence type="predicted"/>
<dbReference type="GO" id="GO:0046872">
    <property type="term" value="F:metal ion binding"/>
    <property type="evidence" value="ECO:0007669"/>
    <property type="project" value="UniProtKB-KW"/>
</dbReference>
<dbReference type="Gene3D" id="3.40.50.1220">
    <property type="entry name" value="TPP-binding domain"/>
    <property type="match status" value="1"/>
</dbReference>
<evidence type="ECO:0000313" key="7">
    <source>
        <dbReference type="Proteomes" id="UP000242869"/>
    </source>
</evidence>
<dbReference type="PROSITE" id="PS50305">
    <property type="entry name" value="SIRTUIN"/>
    <property type="match status" value="1"/>
</dbReference>
<feature type="binding site" evidence="4">
    <location>
        <position position="160"/>
    </location>
    <ligand>
        <name>Zn(2+)</name>
        <dbReference type="ChEBI" id="CHEBI:29105"/>
    </ligand>
</feature>
<protein>
    <recommendedName>
        <fullName evidence="1">protein acetyllysine N-acetyltransferase</fullName>
        <ecNumber evidence="1">2.3.1.286</ecNumber>
    </recommendedName>
</protein>
<dbReference type="NCBIfam" id="NF001753">
    <property type="entry name" value="PRK00481.1-3"/>
    <property type="match status" value="1"/>
</dbReference>
<evidence type="ECO:0000313" key="6">
    <source>
        <dbReference type="EMBL" id="SFN04667.1"/>
    </source>
</evidence>
<keyword evidence="4" id="KW-0479">Metal-binding</keyword>
<keyword evidence="4" id="KW-0862">Zinc</keyword>
<dbReference type="GO" id="GO:0070403">
    <property type="term" value="F:NAD+ binding"/>
    <property type="evidence" value="ECO:0007669"/>
    <property type="project" value="InterPro"/>
</dbReference>
<dbReference type="RefSeq" id="WP_218142606.1">
    <property type="nucleotide sequence ID" value="NZ_FOVE01000002.1"/>
</dbReference>
<dbReference type="Proteomes" id="UP000242869">
    <property type="component" value="Unassembled WGS sequence"/>
</dbReference>
<dbReference type="SUPFAM" id="SSF52467">
    <property type="entry name" value="DHS-like NAD/FAD-binding domain"/>
    <property type="match status" value="1"/>
</dbReference>
<organism evidence="6 7">
    <name type="scientific">Formivibrio citricus</name>
    <dbReference type="NCBI Taxonomy" id="83765"/>
    <lineage>
        <taxon>Bacteria</taxon>
        <taxon>Pseudomonadati</taxon>
        <taxon>Pseudomonadota</taxon>
        <taxon>Betaproteobacteria</taxon>
        <taxon>Neisseriales</taxon>
        <taxon>Chitinibacteraceae</taxon>
        <taxon>Formivibrio</taxon>
    </lineage>
</organism>
<evidence type="ECO:0000256" key="4">
    <source>
        <dbReference type="PROSITE-ProRule" id="PRU00236"/>
    </source>
</evidence>
<feature type="domain" description="Deacetylase sirtuin-type" evidence="5">
    <location>
        <begin position="1"/>
        <end position="258"/>
    </location>
</feature>
<dbReference type="EC" id="2.3.1.286" evidence="1"/>
<evidence type="ECO:0000256" key="1">
    <source>
        <dbReference type="ARBA" id="ARBA00012928"/>
    </source>
</evidence>
<feature type="binding site" evidence="4">
    <location>
        <position position="141"/>
    </location>
    <ligand>
        <name>Zn(2+)</name>
        <dbReference type="ChEBI" id="CHEBI:29105"/>
    </ligand>
</feature>
<keyword evidence="2" id="KW-0808">Transferase</keyword>
<dbReference type="PANTHER" id="PTHR11085">
    <property type="entry name" value="NAD-DEPENDENT PROTEIN DEACYLASE SIRTUIN-5, MITOCHONDRIAL-RELATED"/>
    <property type="match status" value="1"/>
</dbReference>
<dbReference type="PANTHER" id="PTHR11085:SF4">
    <property type="entry name" value="NAD-DEPENDENT PROTEIN DEACYLASE"/>
    <property type="match status" value="1"/>
</dbReference>
<evidence type="ECO:0000259" key="5">
    <source>
        <dbReference type="PROSITE" id="PS50305"/>
    </source>
</evidence>
<evidence type="ECO:0000256" key="3">
    <source>
        <dbReference type="ARBA" id="ARBA00023027"/>
    </source>
</evidence>
<dbReference type="AlphaFoldDB" id="A0A1I4VUH3"/>
<name>A0A1I4VUH3_9NEIS</name>
<dbReference type="InterPro" id="IPR026590">
    <property type="entry name" value="Ssirtuin_cat_dom"/>
</dbReference>
<dbReference type="InterPro" id="IPR029035">
    <property type="entry name" value="DHS-like_NAD/FAD-binding_dom"/>
</dbReference>
<feature type="binding site" evidence="4">
    <location>
        <position position="163"/>
    </location>
    <ligand>
        <name>Zn(2+)</name>
        <dbReference type="ChEBI" id="CHEBI:29105"/>
    </ligand>
</feature>
<dbReference type="Pfam" id="PF02146">
    <property type="entry name" value="SIR2"/>
    <property type="match status" value="1"/>
</dbReference>
<dbReference type="InterPro" id="IPR026591">
    <property type="entry name" value="Sirtuin_cat_small_dom_sf"/>
</dbReference>
<gene>
    <name evidence="6" type="ORF">SAMN05660284_00383</name>
</gene>
<dbReference type="GO" id="GO:0017136">
    <property type="term" value="F:histone deacetylase activity, NAD-dependent"/>
    <property type="evidence" value="ECO:0007669"/>
    <property type="project" value="TreeGrafter"/>
</dbReference>
<reference evidence="7" key="1">
    <citation type="submission" date="2016-10" db="EMBL/GenBank/DDBJ databases">
        <authorList>
            <person name="Varghese N."/>
            <person name="Submissions S."/>
        </authorList>
    </citation>
    <scope>NUCLEOTIDE SEQUENCE [LARGE SCALE GENOMIC DNA]</scope>
    <source>
        <strain evidence="7">DSM 6150</strain>
    </source>
</reference>
<accession>A0A1I4VUH3</accession>
<dbReference type="InterPro" id="IPR003000">
    <property type="entry name" value="Sirtuin"/>
</dbReference>
<dbReference type="EMBL" id="FOVE01000002">
    <property type="protein sequence ID" value="SFN04667.1"/>
    <property type="molecule type" value="Genomic_DNA"/>
</dbReference>
<dbReference type="CDD" id="cd01407">
    <property type="entry name" value="SIR2-fam"/>
    <property type="match status" value="1"/>
</dbReference>